<dbReference type="AlphaFoldDB" id="Q6BVK5"/>
<dbReference type="PANTHER" id="PTHR31306">
    <property type="entry name" value="ALPHA-1,6-MANNOSYLTRANSFERASE MNN11-RELATED"/>
    <property type="match status" value="1"/>
</dbReference>
<dbReference type="KEGG" id="dha:DEHA2C01914g"/>
<dbReference type="eggNOG" id="KOG4748">
    <property type="taxonomic scope" value="Eukaryota"/>
</dbReference>
<protein>
    <submittedName>
        <fullName evidence="5">DEHA2C01914p</fullName>
    </submittedName>
</protein>
<accession>Q6BVK5</accession>
<sequence length="443" mass="50830">MFNAGSNSFKPKYQKSKGSLPFPATFNKISNLKKSNLTTYVAILLFIWFFLNPFSLVSNIFRGNSSLEYPPGHPLTSKNTIETTSKYIYPPIEDAPLLKQLGVSKLVHESRVRDANAPEIEKIIVRSLNAFDDPNPETQNVKEENENAVSSLSRAKNRFKNQDKVVYKPKNTKNYPDIVIVTAVDFEKYSVDALTKIVQNKVDYAHEQNYGVYVRWYQEFLPVLNSMDILKSKEKAKWMRLYCLRAAMFAFPEAKWFWYIDQDSLIMDMSINLQDYLLSPEALNPVILKEQPIIPPDGRIKTYRNSNADLTKLIITQSENKVESHSFLVKNDYVGRAIIEAWAFELFSKYENFPFGPDSALTHLLQWHPFILSKSSIVPARTIAAQHSPIDLPVDKNGKAGDHIHYYDGDLAAFWSNCGSQEECEKFLDLYYSKLKGKKSNQD</sequence>
<dbReference type="OMA" id="IKTYNHF"/>
<keyword evidence="4" id="KW-0472">Membrane</keyword>
<keyword evidence="3" id="KW-0808">Transferase</keyword>
<dbReference type="RefSeq" id="XP_457764.2">
    <property type="nucleotide sequence ID" value="XM_457764.1"/>
</dbReference>
<dbReference type="InterPro" id="IPR008630">
    <property type="entry name" value="Glyco_trans_34"/>
</dbReference>
<dbReference type="GeneID" id="2900704"/>
<dbReference type="GO" id="GO:0006487">
    <property type="term" value="P:protein N-linked glycosylation"/>
    <property type="evidence" value="ECO:0007669"/>
    <property type="project" value="TreeGrafter"/>
</dbReference>
<dbReference type="FunCoup" id="Q6BVK5">
    <property type="interactions" value="107"/>
</dbReference>
<evidence type="ECO:0000256" key="2">
    <source>
        <dbReference type="ARBA" id="ARBA00022676"/>
    </source>
</evidence>
<dbReference type="InParanoid" id="Q6BVK5"/>
<keyword evidence="6" id="KW-1185">Reference proteome</keyword>
<keyword evidence="4" id="KW-0812">Transmembrane</keyword>
<evidence type="ECO:0000256" key="4">
    <source>
        <dbReference type="SAM" id="Phobius"/>
    </source>
</evidence>
<dbReference type="Pfam" id="PF05637">
    <property type="entry name" value="Glyco_transf_34"/>
    <property type="match status" value="1"/>
</dbReference>
<dbReference type="CAZy" id="GT34">
    <property type="family name" value="Glycosyltransferase Family 34"/>
</dbReference>
<dbReference type="STRING" id="284592.Q6BVK5"/>
<dbReference type="OrthoDB" id="205108at2759"/>
<keyword evidence="4" id="KW-1133">Transmembrane helix</keyword>
<evidence type="ECO:0000313" key="5">
    <source>
        <dbReference type="EMBL" id="CAG85800.2"/>
    </source>
</evidence>
<evidence type="ECO:0000256" key="3">
    <source>
        <dbReference type="ARBA" id="ARBA00022679"/>
    </source>
</evidence>
<dbReference type="GO" id="GO:0000009">
    <property type="term" value="F:alpha-1,6-mannosyltransferase activity"/>
    <property type="evidence" value="ECO:0007669"/>
    <property type="project" value="TreeGrafter"/>
</dbReference>
<organism evidence="5 6">
    <name type="scientific">Debaryomyces hansenii (strain ATCC 36239 / CBS 767 / BCRC 21394 / JCM 1990 / NBRC 0083 / IGC 2968)</name>
    <name type="common">Yeast</name>
    <name type="synonym">Torulaspora hansenii</name>
    <dbReference type="NCBI Taxonomy" id="284592"/>
    <lineage>
        <taxon>Eukaryota</taxon>
        <taxon>Fungi</taxon>
        <taxon>Dikarya</taxon>
        <taxon>Ascomycota</taxon>
        <taxon>Saccharomycotina</taxon>
        <taxon>Pichiomycetes</taxon>
        <taxon>Debaryomycetaceae</taxon>
        <taxon>Debaryomyces</taxon>
    </lineage>
</organism>
<comment type="similarity">
    <text evidence="1">Belongs to the glycosyltransferase 34 family.</text>
</comment>
<feature type="transmembrane region" description="Helical" evidence="4">
    <location>
        <begin position="37"/>
        <end position="57"/>
    </location>
</feature>
<dbReference type="InterPro" id="IPR029044">
    <property type="entry name" value="Nucleotide-diphossugar_trans"/>
</dbReference>
<name>Q6BVK5_DEBHA</name>
<dbReference type="VEuPathDB" id="FungiDB:DEHA2C01914g"/>
<gene>
    <name evidence="5" type="ordered locus">DEHA2C01914g</name>
</gene>
<dbReference type="Proteomes" id="UP000000599">
    <property type="component" value="Chromosome C"/>
</dbReference>
<dbReference type="PANTHER" id="PTHR31306:SF10">
    <property type="entry name" value="ALPHA-1,6-MANNOSYLTRANSFERASE MNN11-RELATED"/>
    <property type="match status" value="1"/>
</dbReference>
<reference evidence="5 6" key="1">
    <citation type="journal article" date="2004" name="Nature">
        <title>Genome evolution in yeasts.</title>
        <authorList>
            <consortium name="Genolevures"/>
            <person name="Dujon B."/>
            <person name="Sherman D."/>
            <person name="Fischer G."/>
            <person name="Durrens P."/>
            <person name="Casaregola S."/>
            <person name="Lafontaine I."/>
            <person name="de Montigny J."/>
            <person name="Marck C."/>
            <person name="Neuveglise C."/>
            <person name="Talla E."/>
            <person name="Goffard N."/>
            <person name="Frangeul L."/>
            <person name="Aigle M."/>
            <person name="Anthouard V."/>
            <person name="Babour A."/>
            <person name="Barbe V."/>
            <person name="Barnay S."/>
            <person name="Blanchin S."/>
            <person name="Beckerich J.M."/>
            <person name="Beyne E."/>
            <person name="Bleykasten C."/>
            <person name="Boisrame A."/>
            <person name="Boyer J."/>
            <person name="Cattolico L."/>
            <person name="Confanioleri F."/>
            <person name="de Daruvar A."/>
            <person name="Despons L."/>
            <person name="Fabre E."/>
            <person name="Fairhead C."/>
            <person name="Ferry-Dumazet H."/>
            <person name="Groppi A."/>
            <person name="Hantraye F."/>
            <person name="Hennequin C."/>
            <person name="Jauniaux N."/>
            <person name="Joyet P."/>
            <person name="Kachouri R."/>
            <person name="Kerrest A."/>
            <person name="Koszul R."/>
            <person name="Lemaire M."/>
            <person name="Lesur I."/>
            <person name="Ma L."/>
            <person name="Muller H."/>
            <person name="Nicaud J.M."/>
            <person name="Nikolski M."/>
            <person name="Oztas S."/>
            <person name="Ozier-Kalogeropoulos O."/>
            <person name="Pellenz S."/>
            <person name="Potier S."/>
            <person name="Richard G.F."/>
            <person name="Straub M.L."/>
            <person name="Suleau A."/>
            <person name="Swennene D."/>
            <person name="Tekaia F."/>
            <person name="Wesolowski-Louvel M."/>
            <person name="Westhof E."/>
            <person name="Wirth B."/>
            <person name="Zeniou-Meyer M."/>
            <person name="Zivanovic I."/>
            <person name="Bolotin-Fukuhara M."/>
            <person name="Thierry A."/>
            <person name="Bouchier C."/>
            <person name="Caudron B."/>
            <person name="Scarpelli C."/>
            <person name="Gaillardin C."/>
            <person name="Weissenbach J."/>
            <person name="Wincker P."/>
            <person name="Souciet J.L."/>
        </authorList>
    </citation>
    <scope>NUCLEOTIDE SEQUENCE [LARGE SCALE GENOMIC DNA]</scope>
    <source>
        <strain evidence="6">ATCC 36239 / CBS 767 / BCRC 21394 / JCM 1990 / NBRC 0083 / IGC 2968</strain>
    </source>
</reference>
<keyword evidence="2" id="KW-0328">Glycosyltransferase</keyword>
<proteinExistence type="inferred from homology"/>
<dbReference type="GO" id="GO:0000136">
    <property type="term" value="C:mannan polymerase complex"/>
    <property type="evidence" value="ECO:0007669"/>
    <property type="project" value="TreeGrafter"/>
</dbReference>
<evidence type="ECO:0000313" key="6">
    <source>
        <dbReference type="Proteomes" id="UP000000599"/>
    </source>
</evidence>
<evidence type="ECO:0000256" key="1">
    <source>
        <dbReference type="ARBA" id="ARBA00005664"/>
    </source>
</evidence>
<dbReference type="EMBL" id="CR382135">
    <property type="protein sequence ID" value="CAG85800.2"/>
    <property type="molecule type" value="Genomic_DNA"/>
</dbReference>
<dbReference type="Gene3D" id="3.90.550.10">
    <property type="entry name" value="Spore Coat Polysaccharide Biosynthesis Protein SpsA, Chain A"/>
    <property type="match status" value="1"/>
</dbReference>
<dbReference type="HOGENOM" id="CLU_021434_1_0_1"/>